<dbReference type="Proteomes" id="UP000721920">
    <property type="component" value="Unassembled WGS sequence"/>
</dbReference>
<accession>A0A921EZD0</accession>
<dbReference type="AlphaFoldDB" id="A0A921EZD0"/>
<gene>
    <name evidence="1" type="ORF">K8U88_05230</name>
</gene>
<reference evidence="1" key="2">
    <citation type="submission" date="2021-09" db="EMBL/GenBank/DDBJ databases">
        <authorList>
            <person name="Gilroy R."/>
        </authorList>
    </citation>
    <scope>NUCLEOTIDE SEQUENCE</scope>
    <source>
        <strain evidence="1">CHK173-2145</strain>
    </source>
</reference>
<protein>
    <submittedName>
        <fullName evidence="1">Uncharacterized protein</fullName>
    </submittedName>
</protein>
<evidence type="ECO:0000313" key="1">
    <source>
        <dbReference type="EMBL" id="HJE86972.1"/>
    </source>
</evidence>
<dbReference type="EMBL" id="DYXN01000078">
    <property type="protein sequence ID" value="HJE86972.1"/>
    <property type="molecule type" value="Genomic_DNA"/>
</dbReference>
<sequence>MIRGLAFSFHGGTKGFINQLAVVIDQLDDEDIHLLDQITQWSWTNDHVIPAGEIQLSAAEIEQRLTKFEHLQLLDYGKPV</sequence>
<name>A0A921EZD0_9LACO</name>
<organism evidence="1 2">
    <name type="scientific">Levilactobacillus hammesii</name>
    <dbReference type="NCBI Taxonomy" id="267633"/>
    <lineage>
        <taxon>Bacteria</taxon>
        <taxon>Bacillati</taxon>
        <taxon>Bacillota</taxon>
        <taxon>Bacilli</taxon>
        <taxon>Lactobacillales</taxon>
        <taxon>Lactobacillaceae</taxon>
        <taxon>Levilactobacillus</taxon>
    </lineage>
</organism>
<evidence type="ECO:0000313" key="2">
    <source>
        <dbReference type="Proteomes" id="UP000721920"/>
    </source>
</evidence>
<proteinExistence type="predicted"/>
<reference evidence="1" key="1">
    <citation type="journal article" date="2021" name="PeerJ">
        <title>Extensive microbial diversity within the chicken gut microbiome revealed by metagenomics and culture.</title>
        <authorList>
            <person name="Gilroy R."/>
            <person name="Ravi A."/>
            <person name="Getino M."/>
            <person name="Pursley I."/>
            <person name="Horton D.L."/>
            <person name="Alikhan N.F."/>
            <person name="Baker D."/>
            <person name="Gharbi K."/>
            <person name="Hall N."/>
            <person name="Watson M."/>
            <person name="Adriaenssens E.M."/>
            <person name="Foster-Nyarko E."/>
            <person name="Jarju S."/>
            <person name="Secka A."/>
            <person name="Antonio M."/>
            <person name="Oren A."/>
            <person name="Chaudhuri R.R."/>
            <person name="La Ragione R."/>
            <person name="Hildebrand F."/>
            <person name="Pallen M.J."/>
        </authorList>
    </citation>
    <scope>NUCLEOTIDE SEQUENCE</scope>
    <source>
        <strain evidence="1">CHK173-2145</strain>
    </source>
</reference>
<comment type="caution">
    <text evidence="1">The sequence shown here is derived from an EMBL/GenBank/DDBJ whole genome shotgun (WGS) entry which is preliminary data.</text>
</comment>